<comment type="caution">
    <text evidence="1">The sequence shown here is derived from an EMBL/GenBank/DDBJ whole genome shotgun (WGS) entry which is preliminary data.</text>
</comment>
<dbReference type="EMBL" id="JAVRFF010000061">
    <property type="protein sequence ID" value="MDT0477396.1"/>
    <property type="molecule type" value="Genomic_DNA"/>
</dbReference>
<organism evidence="1 2">
    <name type="scientific">Streptomyces hintoniae</name>
    <dbReference type="NCBI Taxonomy" id="3075521"/>
    <lineage>
        <taxon>Bacteria</taxon>
        <taxon>Bacillati</taxon>
        <taxon>Actinomycetota</taxon>
        <taxon>Actinomycetes</taxon>
        <taxon>Kitasatosporales</taxon>
        <taxon>Streptomycetaceae</taxon>
        <taxon>Streptomyces</taxon>
    </lineage>
</organism>
<keyword evidence="2" id="KW-1185">Reference proteome</keyword>
<gene>
    <name evidence="1" type="ORF">RM863_35270</name>
</gene>
<dbReference type="Proteomes" id="UP001180489">
    <property type="component" value="Unassembled WGS sequence"/>
</dbReference>
<dbReference type="RefSeq" id="WP_311637603.1">
    <property type="nucleotide sequence ID" value="NZ_JAVRFF010000061.1"/>
</dbReference>
<protein>
    <submittedName>
        <fullName evidence="1">Uncharacterized protein</fullName>
    </submittedName>
</protein>
<accession>A0ABU2UVS2</accession>
<proteinExistence type="predicted"/>
<evidence type="ECO:0000313" key="1">
    <source>
        <dbReference type="EMBL" id="MDT0477396.1"/>
    </source>
</evidence>
<evidence type="ECO:0000313" key="2">
    <source>
        <dbReference type="Proteomes" id="UP001180489"/>
    </source>
</evidence>
<sequence length="190" mass="19806">MLPPLATPADATGYDYPLPADRAVGLLAKASARIRRAAGHQITAQTAEVRFPVSGGMVTLAGGPVLGVTAVRGVADDGTAGEQIPFVWSGGEKLAVPLHQFEQVDVTYRFGYEVLPDGLVELACQVAFRLSQQPAQGEGMLRTASVDDASFTYASEQIAAAGDLMPGERRALDGALGTPGVSVVKSRGRR</sequence>
<name>A0ABU2UVS2_9ACTN</name>
<reference evidence="1" key="1">
    <citation type="submission" date="2024-05" db="EMBL/GenBank/DDBJ databases">
        <title>30 novel species of actinomycetes from the DSMZ collection.</title>
        <authorList>
            <person name="Nouioui I."/>
        </authorList>
    </citation>
    <scope>NUCLEOTIDE SEQUENCE</scope>
    <source>
        <strain evidence="1">DSM 41014</strain>
    </source>
</reference>